<dbReference type="RefSeq" id="WP_132611437.1">
    <property type="nucleotide sequence ID" value="NZ_SMBI01000005.1"/>
</dbReference>
<dbReference type="EMBL" id="SMBI01000005">
    <property type="protein sequence ID" value="TCU25317.1"/>
    <property type="molecule type" value="Genomic_DNA"/>
</dbReference>
<dbReference type="AlphaFoldDB" id="A0AAX2QNF8"/>
<reference evidence="1 2" key="1">
    <citation type="submission" date="2019-03" db="EMBL/GenBank/DDBJ databases">
        <title>Genomic Encyclopedia of Type Strains, Phase IV (KMG-V): Genome sequencing to study the core and pangenomes of soil and plant-associated prokaryotes.</title>
        <authorList>
            <person name="Whitman W."/>
        </authorList>
    </citation>
    <scope>NUCLEOTIDE SEQUENCE [LARGE SCALE GENOMIC DNA]</scope>
    <source>
        <strain evidence="1 2">FB403</strain>
    </source>
</reference>
<dbReference type="Proteomes" id="UP000295021">
    <property type="component" value="Unassembled WGS sequence"/>
</dbReference>
<accession>A0AAX2QNF8</accession>
<protein>
    <submittedName>
        <fullName evidence="1">Uncharacterized protein</fullName>
    </submittedName>
</protein>
<sequence length="176" mass="20090">MASPADVQRLQQIRVRHADASTDWSLASDSKAIFARVVPGTPPVAIVEATDDCDWPDRGFLIGAHSDIAFLLRLLKDAFDEIRRLKPRQAMRQPEQRQEKPKDHAAECAMKCSSQAFRQYLIERHGLESTGDSIRVESRVRSILNVQSRGEINTDENARQRWLSLRADFEAWRIHA</sequence>
<organism evidence="1 2">
    <name type="scientific">Rhizobium laguerreae</name>
    <dbReference type="NCBI Taxonomy" id="1076926"/>
    <lineage>
        <taxon>Bacteria</taxon>
        <taxon>Pseudomonadati</taxon>
        <taxon>Pseudomonadota</taxon>
        <taxon>Alphaproteobacteria</taxon>
        <taxon>Hyphomicrobiales</taxon>
        <taxon>Rhizobiaceae</taxon>
        <taxon>Rhizobium/Agrobacterium group</taxon>
        <taxon>Rhizobium</taxon>
    </lineage>
</organism>
<comment type="caution">
    <text evidence="1">The sequence shown here is derived from an EMBL/GenBank/DDBJ whole genome shotgun (WGS) entry which is preliminary data.</text>
</comment>
<proteinExistence type="predicted"/>
<evidence type="ECO:0000313" key="1">
    <source>
        <dbReference type="EMBL" id="TCU25317.1"/>
    </source>
</evidence>
<gene>
    <name evidence="1" type="ORF">EV131_105431</name>
</gene>
<evidence type="ECO:0000313" key="2">
    <source>
        <dbReference type="Proteomes" id="UP000295021"/>
    </source>
</evidence>
<name>A0AAX2QNF8_9HYPH</name>